<feature type="signal peptide" evidence="2">
    <location>
        <begin position="1"/>
        <end position="29"/>
    </location>
</feature>
<evidence type="ECO:0000256" key="1">
    <source>
        <dbReference type="SAM" id="MobiDB-lite"/>
    </source>
</evidence>
<feature type="region of interest" description="Disordered" evidence="1">
    <location>
        <begin position="170"/>
        <end position="287"/>
    </location>
</feature>
<dbReference type="GO" id="GO:0030198">
    <property type="term" value="P:extracellular matrix organization"/>
    <property type="evidence" value="ECO:0007669"/>
    <property type="project" value="TreeGrafter"/>
</dbReference>
<feature type="compositionally biased region" description="Gly residues" evidence="1">
    <location>
        <begin position="240"/>
        <end position="255"/>
    </location>
</feature>
<feature type="chain" id="PRO_5030935593" evidence="2">
    <location>
        <begin position="30"/>
        <end position="287"/>
    </location>
</feature>
<dbReference type="GO" id="GO:0005615">
    <property type="term" value="C:extracellular space"/>
    <property type="evidence" value="ECO:0007669"/>
    <property type="project" value="TreeGrafter"/>
</dbReference>
<evidence type="ECO:0000313" key="3">
    <source>
        <dbReference type="EMBL" id="CAD8498048.1"/>
    </source>
</evidence>
<organism evidence="3">
    <name type="scientific">Hanusia phi</name>
    <dbReference type="NCBI Taxonomy" id="3032"/>
    <lineage>
        <taxon>Eukaryota</taxon>
        <taxon>Cryptophyceae</taxon>
        <taxon>Pyrenomonadales</taxon>
        <taxon>Geminigeraceae</taxon>
        <taxon>Hanusia</taxon>
    </lineage>
</organism>
<dbReference type="PANTHER" id="PTHR24023:SF1082">
    <property type="entry name" value="COLLAGEN TRIPLE HELIX REPEAT"/>
    <property type="match status" value="1"/>
</dbReference>
<proteinExistence type="predicted"/>
<accession>A0A7S0F1X8</accession>
<sequence>MVSRSLTARLAIFVLSSVLVILALTASLAHRDDTTELTTYVLPNKYDKSVENMQEELQRDSLLPAGAIGAAHHVLSSVGGRLAALLAGLGSSEKHEDVKQIPVGKLDHLLDELEDGTISVQEVKARLDYLKESERSIREQTNGLISKLRERLVALAKQNDELEQRVDKIAHLRGPQGPPGVPGLPGPDGISYMPGPRGESGPPGPQGMPGRNGQVGPRGPRGNMGTLGPPGPPGPQGIIGPEGGIGSPGPGGEKGPPGPPGVEGVIGLPGPPGPPGHSGARGVNGVS</sequence>
<dbReference type="EMBL" id="HBEO01026764">
    <property type="protein sequence ID" value="CAD8498048.1"/>
    <property type="molecule type" value="Transcribed_RNA"/>
</dbReference>
<dbReference type="AlphaFoldDB" id="A0A7S0F1X8"/>
<dbReference type="Pfam" id="PF01391">
    <property type="entry name" value="Collagen"/>
    <property type="match status" value="1"/>
</dbReference>
<keyword evidence="2" id="KW-0732">Signal</keyword>
<protein>
    <submittedName>
        <fullName evidence="3">Uncharacterized protein</fullName>
    </submittedName>
</protein>
<dbReference type="GO" id="GO:0031012">
    <property type="term" value="C:extracellular matrix"/>
    <property type="evidence" value="ECO:0007669"/>
    <property type="project" value="TreeGrafter"/>
</dbReference>
<dbReference type="InterPro" id="IPR050149">
    <property type="entry name" value="Collagen_superfamily"/>
</dbReference>
<dbReference type="InterPro" id="IPR008160">
    <property type="entry name" value="Collagen"/>
</dbReference>
<reference evidence="3" key="1">
    <citation type="submission" date="2021-01" db="EMBL/GenBank/DDBJ databases">
        <authorList>
            <person name="Corre E."/>
            <person name="Pelletier E."/>
            <person name="Niang G."/>
            <person name="Scheremetjew M."/>
            <person name="Finn R."/>
            <person name="Kale V."/>
            <person name="Holt S."/>
            <person name="Cochrane G."/>
            <person name="Meng A."/>
            <person name="Brown T."/>
            <person name="Cohen L."/>
        </authorList>
    </citation>
    <scope>NUCLEOTIDE SEQUENCE</scope>
    <source>
        <strain evidence="3">CCMP325</strain>
    </source>
</reference>
<gene>
    <name evidence="3" type="ORF">HPHI1048_LOCUS18017</name>
</gene>
<evidence type="ECO:0000256" key="2">
    <source>
        <dbReference type="SAM" id="SignalP"/>
    </source>
</evidence>
<name>A0A7S0F1X8_9CRYP</name>
<dbReference type="GO" id="GO:0030020">
    <property type="term" value="F:extracellular matrix structural constituent conferring tensile strength"/>
    <property type="evidence" value="ECO:0007669"/>
    <property type="project" value="TreeGrafter"/>
</dbReference>
<dbReference type="PANTHER" id="PTHR24023">
    <property type="entry name" value="COLLAGEN ALPHA"/>
    <property type="match status" value="1"/>
</dbReference>
<feature type="compositionally biased region" description="Pro residues" evidence="1">
    <location>
        <begin position="176"/>
        <end position="185"/>
    </location>
</feature>